<reference evidence="1 2" key="1">
    <citation type="submission" date="2019-02" db="EMBL/GenBank/DDBJ databases">
        <title>Deep-cultivation of Planctomycetes and their phenomic and genomic characterization uncovers novel biology.</title>
        <authorList>
            <person name="Wiegand S."/>
            <person name="Jogler M."/>
            <person name="Boedeker C."/>
            <person name="Pinto D."/>
            <person name="Vollmers J."/>
            <person name="Rivas-Marin E."/>
            <person name="Kohn T."/>
            <person name="Peeters S.H."/>
            <person name="Heuer A."/>
            <person name="Rast P."/>
            <person name="Oberbeckmann S."/>
            <person name="Bunk B."/>
            <person name="Jeske O."/>
            <person name="Meyerdierks A."/>
            <person name="Storesund J.E."/>
            <person name="Kallscheuer N."/>
            <person name="Luecker S."/>
            <person name="Lage O.M."/>
            <person name="Pohl T."/>
            <person name="Merkel B.J."/>
            <person name="Hornburger P."/>
            <person name="Mueller R.-W."/>
            <person name="Bruemmer F."/>
            <person name="Labrenz M."/>
            <person name="Spormann A.M."/>
            <person name="Op Den Camp H."/>
            <person name="Overmann J."/>
            <person name="Amann R."/>
            <person name="Jetten M.S.M."/>
            <person name="Mascher T."/>
            <person name="Medema M.H."/>
            <person name="Devos D.P."/>
            <person name="Kaster A.-K."/>
            <person name="Ovreas L."/>
            <person name="Rohde M."/>
            <person name="Galperin M.Y."/>
            <person name="Jogler C."/>
        </authorList>
    </citation>
    <scope>NUCLEOTIDE SEQUENCE [LARGE SCALE GENOMIC DNA]</scope>
    <source>
        <strain evidence="1 2">Pla52n</strain>
    </source>
</reference>
<sequence length="117" mass="13580">MPRQKRADEVGVIDHAINRGNARQKIFLKQDGIRKGVGHRFGGLSNSLSAWPVPRTRAWIDRVAQAFSQSKQEELRWSMRRRVPFGEETWVESTARKFDLESTMRPQGRPRKLPRPS</sequence>
<gene>
    <name evidence="1" type="ORF">Pla52n_13470</name>
</gene>
<keyword evidence="2" id="KW-1185">Reference proteome</keyword>
<name>A0A5C6B2G7_9BACT</name>
<evidence type="ECO:0000313" key="1">
    <source>
        <dbReference type="EMBL" id="TWU05632.1"/>
    </source>
</evidence>
<dbReference type="OrthoDB" id="277009at2"/>
<comment type="caution">
    <text evidence="1">The sequence shown here is derived from an EMBL/GenBank/DDBJ whole genome shotgun (WGS) entry which is preliminary data.</text>
</comment>
<protein>
    <submittedName>
        <fullName evidence="1">Uncharacterized protein</fullName>
    </submittedName>
</protein>
<evidence type="ECO:0000313" key="2">
    <source>
        <dbReference type="Proteomes" id="UP000320176"/>
    </source>
</evidence>
<accession>A0A5C6B2G7</accession>
<dbReference type="EMBL" id="SJPN01000002">
    <property type="protein sequence ID" value="TWU05632.1"/>
    <property type="molecule type" value="Genomic_DNA"/>
</dbReference>
<organism evidence="1 2">
    <name type="scientific">Stieleria varia</name>
    <dbReference type="NCBI Taxonomy" id="2528005"/>
    <lineage>
        <taxon>Bacteria</taxon>
        <taxon>Pseudomonadati</taxon>
        <taxon>Planctomycetota</taxon>
        <taxon>Planctomycetia</taxon>
        <taxon>Pirellulales</taxon>
        <taxon>Pirellulaceae</taxon>
        <taxon>Stieleria</taxon>
    </lineage>
</organism>
<dbReference type="Proteomes" id="UP000320176">
    <property type="component" value="Unassembled WGS sequence"/>
</dbReference>
<dbReference type="AlphaFoldDB" id="A0A5C6B2G7"/>
<proteinExistence type="predicted"/>